<evidence type="ECO:0000256" key="7">
    <source>
        <dbReference type="ARBA" id="ARBA00023136"/>
    </source>
</evidence>
<evidence type="ECO:0000256" key="8">
    <source>
        <dbReference type="ARBA" id="ARBA00023170"/>
    </source>
</evidence>
<dbReference type="Gene3D" id="2.40.170.20">
    <property type="entry name" value="TonB-dependent receptor, beta-barrel domain"/>
    <property type="match status" value="1"/>
</dbReference>
<keyword evidence="8 13" id="KW-0675">Receptor</keyword>
<evidence type="ECO:0000256" key="10">
    <source>
        <dbReference type="PROSITE-ProRule" id="PRU01360"/>
    </source>
</evidence>
<dbReference type="EMBL" id="JBBKZV010000020">
    <property type="protein sequence ID" value="MEJ8825198.1"/>
    <property type="molecule type" value="Genomic_DNA"/>
</dbReference>
<dbReference type="InterPro" id="IPR037066">
    <property type="entry name" value="Plug_dom_sf"/>
</dbReference>
<keyword evidence="9 10" id="KW-0998">Cell outer membrane</keyword>
<evidence type="ECO:0000256" key="3">
    <source>
        <dbReference type="ARBA" id="ARBA00022448"/>
    </source>
</evidence>
<feature type="region of interest" description="Disordered" evidence="11">
    <location>
        <begin position="115"/>
        <end position="135"/>
    </location>
</feature>
<comment type="subcellular location">
    <subcellularLocation>
        <location evidence="1 10">Cell outer membrane</location>
        <topology evidence="1 10">Multi-pass membrane protein</topology>
    </subcellularLocation>
</comment>
<dbReference type="InterPro" id="IPR039426">
    <property type="entry name" value="TonB-dep_rcpt-like"/>
</dbReference>
<evidence type="ECO:0000256" key="9">
    <source>
        <dbReference type="ARBA" id="ARBA00023237"/>
    </source>
</evidence>
<dbReference type="PROSITE" id="PS52016">
    <property type="entry name" value="TONB_DEPENDENT_REC_3"/>
    <property type="match status" value="1"/>
</dbReference>
<evidence type="ECO:0000256" key="2">
    <source>
        <dbReference type="ARBA" id="ARBA00009810"/>
    </source>
</evidence>
<dbReference type="Proteomes" id="UP001363010">
    <property type="component" value="Unassembled WGS sequence"/>
</dbReference>
<dbReference type="Gene3D" id="2.170.130.10">
    <property type="entry name" value="TonB-dependent receptor, plug domain"/>
    <property type="match status" value="1"/>
</dbReference>
<keyword evidence="3 10" id="KW-0813">Transport</keyword>
<dbReference type="Pfam" id="PF07715">
    <property type="entry name" value="Plug"/>
    <property type="match status" value="1"/>
</dbReference>
<comment type="similarity">
    <text evidence="2 10">Belongs to the TonB-dependent receptor family.</text>
</comment>
<keyword evidence="5 10" id="KW-0812">Transmembrane</keyword>
<protein>
    <submittedName>
        <fullName evidence="13">TonB-dependent receptor plug domain-containing protein</fullName>
    </submittedName>
</protein>
<dbReference type="InterPro" id="IPR012910">
    <property type="entry name" value="Plug_dom"/>
</dbReference>
<proteinExistence type="inferred from homology"/>
<dbReference type="SUPFAM" id="SSF56935">
    <property type="entry name" value="Porins"/>
    <property type="match status" value="1"/>
</dbReference>
<name>A0ABU8W6H2_9BURK</name>
<keyword evidence="6" id="KW-0732">Signal</keyword>
<feature type="domain" description="TonB-dependent receptor plug" evidence="12">
    <location>
        <begin position="2"/>
        <end position="52"/>
    </location>
</feature>
<keyword evidence="4 10" id="KW-1134">Transmembrane beta strand</keyword>
<sequence length="216" mass="23384">MLLLTDGVRTPRSYAFSANAFGRDYFDINLVERIEIIKGPVSVLSGSDGLAGLVNFITRDPSSYLRDGKTFGGSASIAYSGDDNGWNTGLTLAGKPSDTVQWLVSATASRAHELENMGENYSRNTDRTAPNPERDKNQGLLAKVILTPNADQRHAFTLEHVDKTAKYDLLSGLSKPPLASTSVIGLDAKISVRLSAEGAERRGRFNQYVSRSGRSS</sequence>
<dbReference type="PANTHER" id="PTHR30069">
    <property type="entry name" value="TONB-DEPENDENT OUTER MEMBRANE RECEPTOR"/>
    <property type="match status" value="1"/>
</dbReference>
<accession>A0ABU8W6H2</accession>
<evidence type="ECO:0000313" key="14">
    <source>
        <dbReference type="Proteomes" id="UP001363010"/>
    </source>
</evidence>
<evidence type="ECO:0000259" key="12">
    <source>
        <dbReference type="Pfam" id="PF07715"/>
    </source>
</evidence>
<comment type="caution">
    <text evidence="13">The sequence shown here is derived from an EMBL/GenBank/DDBJ whole genome shotgun (WGS) entry which is preliminary data.</text>
</comment>
<evidence type="ECO:0000256" key="11">
    <source>
        <dbReference type="SAM" id="MobiDB-lite"/>
    </source>
</evidence>
<evidence type="ECO:0000256" key="5">
    <source>
        <dbReference type="ARBA" id="ARBA00022692"/>
    </source>
</evidence>
<dbReference type="PANTHER" id="PTHR30069:SF29">
    <property type="entry name" value="HEMOGLOBIN AND HEMOGLOBIN-HAPTOGLOBIN-BINDING PROTEIN 1-RELATED"/>
    <property type="match status" value="1"/>
</dbReference>
<gene>
    <name evidence="13" type="ORF">WKW80_24750</name>
</gene>
<evidence type="ECO:0000256" key="6">
    <source>
        <dbReference type="ARBA" id="ARBA00022729"/>
    </source>
</evidence>
<evidence type="ECO:0000256" key="4">
    <source>
        <dbReference type="ARBA" id="ARBA00022452"/>
    </source>
</evidence>
<evidence type="ECO:0000256" key="1">
    <source>
        <dbReference type="ARBA" id="ARBA00004571"/>
    </source>
</evidence>
<organism evidence="13 14">
    <name type="scientific">Variovorax humicola</name>
    <dbReference type="NCBI Taxonomy" id="1769758"/>
    <lineage>
        <taxon>Bacteria</taxon>
        <taxon>Pseudomonadati</taxon>
        <taxon>Pseudomonadota</taxon>
        <taxon>Betaproteobacteria</taxon>
        <taxon>Burkholderiales</taxon>
        <taxon>Comamonadaceae</taxon>
        <taxon>Variovorax</taxon>
    </lineage>
</organism>
<evidence type="ECO:0000313" key="13">
    <source>
        <dbReference type="EMBL" id="MEJ8825198.1"/>
    </source>
</evidence>
<keyword evidence="7 10" id="KW-0472">Membrane</keyword>
<dbReference type="InterPro" id="IPR036942">
    <property type="entry name" value="Beta-barrel_TonB_sf"/>
</dbReference>
<keyword evidence="14" id="KW-1185">Reference proteome</keyword>
<reference evidence="13 14" key="1">
    <citation type="submission" date="2024-03" db="EMBL/GenBank/DDBJ databases">
        <title>Novel species of the genus Variovorax.</title>
        <authorList>
            <person name="Liu Q."/>
            <person name="Xin Y.-H."/>
        </authorList>
    </citation>
    <scope>NUCLEOTIDE SEQUENCE [LARGE SCALE GENOMIC DNA]</scope>
    <source>
        <strain evidence="13 14">KACC 18501</strain>
    </source>
</reference>